<dbReference type="InterPro" id="IPR008926">
    <property type="entry name" value="RNR_R1-su_N"/>
</dbReference>
<feature type="domain" description="ATP-cone" evidence="3">
    <location>
        <begin position="5"/>
        <end position="95"/>
    </location>
</feature>
<sequence>MSKDITIVKRDGSREALDLEKMHNVVFYACESVTGVSASQVELKSHIQFYNGIETDQIQETLIKAAADLISEETPNYQWVAGRLINYHLRKVVYRSFKPPHISEIARKNVDAGYYDRSFFKDYTTEEIDQLNNYIKHDRDENISYVGMEQFRGKYLVQNRVTGEVYETPQVAYMMIAATLFSAYPPETRMKYVKEYYDAISNFDISLPTPVMAGLRTPQRQFSSCVLIETADSLDSINATTSSIVRYVSQ</sequence>
<dbReference type="PANTHER" id="PTHR11573:SF6">
    <property type="entry name" value="RIBONUCLEOSIDE-DIPHOSPHATE REDUCTASE LARGE SUBUNIT"/>
    <property type="match status" value="1"/>
</dbReference>
<feature type="non-terminal residue" evidence="4">
    <location>
        <position position="250"/>
    </location>
</feature>
<dbReference type="InterPro" id="IPR013509">
    <property type="entry name" value="RNR_lsu_N"/>
</dbReference>
<evidence type="ECO:0000259" key="3">
    <source>
        <dbReference type="PROSITE" id="PS51161"/>
    </source>
</evidence>
<dbReference type="InterPro" id="IPR039718">
    <property type="entry name" value="Rrm1"/>
</dbReference>
<dbReference type="GO" id="GO:0004748">
    <property type="term" value="F:ribonucleoside-diphosphate reductase activity, thioredoxin disulfide as acceptor"/>
    <property type="evidence" value="ECO:0007669"/>
    <property type="project" value="InterPro"/>
</dbReference>
<dbReference type="InterPro" id="IPR005144">
    <property type="entry name" value="ATP-cone_dom"/>
</dbReference>
<dbReference type="EMBL" id="UINC01142794">
    <property type="protein sequence ID" value="SVD31346.1"/>
    <property type="molecule type" value="Genomic_DNA"/>
</dbReference>
<dbReference type="GO" id="GO:0005524">
    <property type="term" value="F:ATP binding"/>
    <property type="evidence" value="ECO:0007669"/>
    <property type="project" value="UniProtKB-KW"/>
</dbReference>
<proteinExistence type="predicted"/>
<evidence type="ECO:0000256" key="1">
    <source>
        <dbReference type="ARBA" id="ARBA00022741"/>
    </source>
</evidence>
<accession>A0A382UAP4</accession>
<organism evidence="4">
    <name type="scientific">marine metagenome</name>
    <dbReference type="NCBI Taxonomy" id="408172"/>
    <lineage>
        <taxon>unclassified sequences</taxon>
        <taxon>metagenomes</taxon>
        <taxon>ecological metagenomes</taxon>
    </lineage>
</organism>
<protein>
    <recommendedName>
        <fullName evidence="3">ATP-cone domain-containing protein</fullName>
    </recommendedName>
</protein>
<reference evidence="4" key="1">
    <citation type="submission" date="2018-05" db="EMBL/GenBank/DDBJ databases">
        <authorList>
            <person name="Lanie J.A."/>
            <person name="Ng W.-L."/>
            <person name="Kazmierczak K.M."/>
            <person name="Andrzejewski T.M."/>
            <person name="Davidsen T.M."/>
            <person name="Wayne K.J."/>
            <person name="Tettelin H."/>
            <person name="Glass J.I."/>
            <person name="Rusch D."/>
            <person name="Podicherti R."/>
            <person name="Tsui H.-C.T."/>
            <person name="Winkler M.E."/>
        </authorList>
    </citation>
    <scope>NUCLEOTIDE SEQUENCE</scope>
</reference>
<evidence type="ECO:0000256" key="2">
    <source>
        <dbReference type="ARBA" id="ARBA00022840"/>
    </source>
</evidence>
<dbReference type="GO" id="GO:0005971">
    <property type="term" value="C:ribonucleoside-diphosphate reductase complex"/>
    <property type="evidence" value="ECO:0007669"/>
    <property type="project" value="TreeGrafter"/>
</dbReference>
<name>A0A382UAP4_9ZZZZ</name>
<evidence type="ECO:0000313" key="4">
    <source>
        <dbReference type="EMBL" id="SVD31346.1"/>
    </source>
</evidence>
<dbReference type="Gene3D" id="3.20.70.20">
    <property type="match status" value="1"/>
</dbReference>
<dbReference type="AlphaFoldDB" id="A0A382UAP4"/>
<dbReference type="PROSITE" id="PS51161">
    <property type="entry name" value="ATP_CONE"/>
    <property type="match status" value="1"/>
</dbReference>
<keyword evidence="1" id="KW-0547">Nucleotide-binding</keyword>
<dbReference type="GO" id="GO:0009263">
    <property type="term" value="P:deoxyribonucleotide biosynthetic process"/>
    <property type="evidence" value="ECO:0007669"/>
    <property type="project" value="InterPro"/>
</dbReference>
<dbReference type="SUPFAM" id="SSF48168">
    <property type="entry name" value="R1 subunit of ribonucleotide reductase, N-terminal domain"/>
    <property type="match status" value="1"/>
</dbReference>
<dbReference type="PANTHER" id="PTHR11573">
    <property type="entry name" value="RIBONUCLEOSIDE-DIPHOSPHATE REDUCTASE LARGE CHAIN"/>
    <property type="match status" value="1"/>
</dbReference>
<gene>
    <name evidence="4" type="ORF">METZ01_LOCUS384200</name>
</gene>
<dbReference type="Pfam" id="PF03477">
    <property type="entry name" value="ATP-cone"/>
    <property type="match status" value="1"/>
</dbReference>
<dbReference type="Pfam" id="PF00317">
    <property type="entry name" value="Ribonuc_red_lgN"/>
    <property type="match status" value="1"/>
</dbReference>
<keyword evidence="2" id="KW-0067">ATP-binding</keyword>